<dbReference type="SMART" id="SM00388">
    <property type="entry name" value="HisKA"/>
    <property type="match status" value="1"/>
</dbReference>
<dbReference type="Pfam" id="PF02518">
    <property type="entry name" value="HATPase_c"/>
    <property type="match status" value="1"/>
</dbReference>
<dbReference type="InterPro" id="IPR005467">
    <property type="entry name" value="His_kinase_dom"/>
</dbReference>
<dbReference type="InterPro" id="IPR009057">
    <property type="entry name" value="Homeodomain-like_sf"/>
</dbReference>
<evidence type="ECO:0000313" key="12">
    <source>
        <dbReference type="EMBL" id="AZQ65120.1"/>
    </source>
</evidence>
<dbReference type="InterPro" id="IPR018062">
    <property type="entry name" value="HTH_AraC-typ_CS"/>
</dbReference>
<dbReference type="InterPro" id="IPR004358">
    <property type="entry name" value="Sig_transdc_His_kin-like_C"/>
</dbReference>
<keyword evidence="8" id="KW-0175">Coiled coil</keyword>
<dbReference type="PRINTS" id="PR00344">
    <property type="entry name" value="BCTRLSENSOR"/>
</dbReference>
<evidence type="ECO:0000256" key="3">
    <source>
        <dbReference type="ARBA" id="ARBA00022553"/>
    </source>
</evidence>
<dbReference type="OrthoDB" id="9797097at2"/>
<keyword evidence="3 7" id="KW-0597">Phosphoprotein</keyword>
<dbReference type="SUPFAM" id="SSF48452">
    <property type="entry name" value="TPR-like"/>
    <property type="match status" value="1"/>
</dbReference>
<dbReference type="Pfam" id="PF00512">
    <property type="entry name" value="HisKA"/>
    <property type="match status" value="1"/>
</dbReference>
<keyword evidence="6" id="KW-0804">Transcription</keyword>
<dbReference type="Gene3D" id="3.40.50.2300">
    <property type="match status" value="1"/>
</dbReference>
<dbReference type="SMART" id="SM00387">
    <property type="entry name" value="HATPase_c"/>
    <property type="match status" value="1"/>
</dbReference>
<dbReference type="SMART" id="SM00028">
    <property type="entry name" value="TPR"/>
    <property type="match status" value="4"/>
</dbReference>
<dbReference type="InterPro" id="IPR036890">
    <property type="entry name" value="HATPase_C_sf"/>
</dbReference>
<dbReference type="SUPFAM" id="SSF55874">
    <property type="entry name" value="ATPase domain of HSP90 chaperone/DNA topoisomerase II/histidine kinase"/>
    <property type="match status" value="1"/>
</dbReference>
<feature type="domain" description="Histidine kinase" evidence="10">
    <location>
        <begin position="507"/>
        <end position="718"/>
    </location>
</feature>
<feature type="domain" description="HTH araC/xylS-type" evidence="9">
    <location>
        <begin position="898"/>
        <end position="997"/>
    </location>
</feature>
<dbReference type="RefSeq" id="WP_126619524.1">
    <property type="nucleotide sequence ID" value="NZ_CP034563.1"/>
</dbReference>
<evidence type="ECO:0000313" key="13">
    <source>
        <dbReference type="Proteomes" id="UP000267268"/>
    </source>
</evidence>
<dbReference type="PANTHER" id="PTHR43547">
    <property type="entry name" value="TWO-COMPONENT HISTIDINE KINASE"/>
    <property type="match status" value="1"/>
</dbReference>
<dbReference type="SMART" id="SM00342">
    <property type="entry name" value="HTH_ARAC"/>
    <property type="match status" value="1"/>
</dbReference>
<evidence type="ECO:0000259" key="10">
    <source>
        <dbReference type="PROSITE" id="PS50109"/>
    </source>
</evidence>
<evidence type="ECO:0000259" key="9">
    <source>
        <dbReference type="PROSITE" id="PS01124"/>
    </source>
</evidence>
<dbReference type="InterPro" id="IPR003594">
    <property type="entry name" value="HATPase_dom"/>
</dbReference>
<dbReference type="AlphaFoldDB" id="A0A3S9PA99"/>
<keyword evidence="5" id="KW-0238">DNA-binding</keyword>
<feature type="modified residue" description="4-aspartylphosphate" evidence="7">
    <location>
        <position position="799"/>
    </location>
</feature>
<proteinExistence type="predicted"/>
<accession>A0A3S9PA99</accession>
<dbReference type="InterPro" id="IPR011006">
    <property type="entry name" value="CheY-like_superfamily"/>
</dbReference>
<dbReference type="Gene3D" id="3.30.565.10">
    <property type="entry name" value="Histidine kinase-like ATPase, C-terminal domain"/>
    <property type="match status" value="1"/>
</dbReference>
<dbReference type="PROSITE" id="PS00041">
    <property type="entry name" value="HTH_ARAC_FAMILY_1"/>
    <property type="match status" value="1"/>
</dbReference>
<evidence type="ECO:0000256" key="2">
    <source>
        <dbReference type="ARBA" id="ARBA00012438"/>
    </source>
</evidence>
<dbReference type="PROSITE" id="PS01124">
    <property type="entry name" value="HTH_ARAC_FAMILY_2"/>
    <property type="match status" value="1"/>
</dbReference>
<dbReference type="EC" id="2.7.13.3" evidence="2"/>
<feature type="coiled-coil region" evidence="8">
    <location>
        <begin position="463"/>
        <end position="500"/>
    </location>
</feature>
<evidence type="ECO:0000256" key="1">
    <source>
        <dbReference type="ARBA" id="ARBA00000085"/>
    </source>
</evidence>
<evidence type="ECO:0000256" key="4">
    <source>
        <dbReference type="ARBA" id="ARBA00023015"/>
    </source>
</evidence>
<sequence>MKLYKLIVLLLLPIFSFATDIELIDKTVLKNQGIVQFDQLNGVEKSYYSALQQVKSRNSDACLKTLDSLLQQNISTELEIAIYYHTARIKRNSRKYQEAYNYYTKCIDYGSKYNNAYIAKSLFFQGAMKNKLFKYEEASELLKKGIERSIAENDTTLLYSYYYEMITVSRFQSKYYAAMSYGIKGSELAIKQQNENQKARFDFAIGIISQSLNDYGKAEKYFSKAEEVFKKNQPNYQLALLYYNQFLITLNEKDDVDKIKIHKLDAAKKMFLEIDVHQFDNKFLLEYAYYYIIKKKDYEEGHKYLTQIQRKFNDADITEEIKARTNYYFALYHANEGNLTESLKYCETADKLYPNKNGLYYKLFLRKYSKILKFAGRYKESITVLEKYNRLMDIRYQENTEFKIAKVQAEYRLKEEQLEEEQAFRIEVAKQEQLVEEKDFKAKWLFVIVGLMLVFSCILGYTITKIKKINKELNSKNKEINSQNSQLAKSSSELKKLNELRINFFHAISHEFKTPLTLIKAPTDLLVLDNHSEQKDHLNQILRNTSKLMGLVNQLLQLGRLQSQQKVIDYEWVDFEKLNRRILFAFESLAKKESIVIKSLFHSENKFGFIDLEAYESILNNLISNALKYSNGSEINILGELQGNSLVVKVIDNGNGIEDKHLPHIFDTYYVAKENNEISTGLGLSITKELTKQLNGTIGVSSKIGKGTEFIINIPIELHNSSDLIQREEKEVITTQLNTDLTKTEQKHEKHILIVEDNDDIRKYLKLILETNYKIKEARNGKEGLEKINDEIPDIIITDLMMPEMDGITFSKEVKSNPIASHVPIIMLTAKDDGDTKLTALKEKVTDFLSKPFNHNELLLKIKNTLEYTENLQKKYVKYAVQSDTIIELPNVDQQFIEKLNSALESEINNADFSIEELANTMCMSRNHLYRKIKGLLGLSPSNYIKQYRLEQSLTMVKTTQEPFSNIAYDTGFNSVSYFNTSFKEYFGKTPSEYREEFSQKNES</sequence>
<dbReference type="PROSITE" id="PS50109">
    <property type="entry name" value="HIS_KIN"/>
    <property type="match status" value="1"/>
</dbReference>
<dbReference type="PROSITE" id="PS50110">
    <property type="entry name" value="RESPONSE_REGULATORY"/>
    <property type="match status" value="1"/>
</dbReference>
<reference evidence="12 13" key="1">
    <citation type="submission" date="2018-12" db="EMBL/GenBank/DDBJ databases">
        <title>Flammeovirga pectinis sp. nov., isolated from the gut of the Korean scallop, Patinopecten yessoensis.</title>
        <authorList>
            <person name="Bae J.-W."/>
            <person name="Jeong Y.-S."/>
            <person name="Kang W."/>
        </authorList>
    </citation>
    <scope>NUCLEOTIDE SEQUENCE [LARGE SCALE GENOMIC DNA]</scope>
    <source>
        <strain evidence="12 13">L12M1</strain>
    </source>
</reference>
<dbReference type="CDD" id="cd00156">
    <property type="entry name" value="REC"/>
    <property type="match status" value="1"/>
</dbReference>
<evidence type="ECO:0000256" key="5">
    <source>
        <dbReference type="ARBA" id="ARBA00023125"/>
    </source>
</evidence>
<dbReference type="CDD" id="cd00075">
    <property type="entry name" value="HATPase"/>
    <property type="match status" value="1"/>
</dbReference>
<dbReference type="InterPro" id="IPR036097">
    <property type="entry name" value="HisK_dim/P_sf"/>
</dbReference>
<dbReference type="Gene3D" id="1.10.287.130">
    <property type="match status" value="1"/>
</dbReference>
<evidence type="ECO:0000256" key="6">
    <source>
        <dbReference type="ARBA" id="ARBA00023163"/>
    </source>
</evidence>
<dbReference type="EMBL" id="CP034563">
    <property type="protein sequence ID" value="AZQ65120.1"/>
    <property type="molecule type" value="Genomic_DNA"/>
</dbReference>
<dbReference type="GO" id="GO:0043565">
    <property type="term" value="F:sequence-specific DNA binding"/>
    <property type="evidence" value="ECO:0007669"/>
    <property type="project" value="InterPro"/>
</dbReference>
<feature type="domain" description="Response regulatory" evidence="11">
    <location>
        <begin position="751"/>
        <end position="866"/>
    </location>
</feature>
<organism evidence="12 13">
    <name type="scientific">Flammeovirga pectinis</name>
    <dbReference type="NCBI Taxonomy" id="2494373"/>
    <lineage>
        <taxon>Bacteria</taxon>
        <taxon>Pseudomonadati</taxon>
        <taxon>Bacteroidota</taxon>
        <taxon>Cytophagia</taxon>
        <taxon>Cytophagales</taxon>
        <taxon>Flammeovirgaceae</taxon>
        <taxon>Flammeovirga</taxon>
    </lineage>
</organism>
<evidence type="ECO:0000256" key="7">
    <source>
        <dbReference type="PROSITE-ProRule" id="PRU00169"/>
    </source>
</evidence>
<keyword evidence="4" id="KW-0805">Transcription regulation</keyword>
<dbReference type="SUPFAM" id="SSF46689">
    <property type="entry name" value="Homeodomain-like"/>
    <property type="match status" value="1"/>
</dbReference>
<dbReference type="InterPro" id="IPR019734">
    <property type="entry name" value="TPR_rpt"/>
</dbReference>
<protein>
    <recommendedName>
        <fullName evidence="2">histidine kinase</fullName>
        <ecNumber evidence="2">2.7.13.3</ecNumber>
    </recommendedName>
</protein>
<comment type="catalytic activity">
    <reaction evidence="1">
        <text>ATP + protein L-histidine = ADP + protein N-phospho-L-histidine.</text>
        <dbReference type="EC" id="2.7.13.3"/>
    </reaction>
</comment>
<gene>
    <name evidence="12" type="ORF">EI427_23170</name>
</gene>
<dbReference type="GO" id="GO:0003700">
    <property type="term" value="F:DNA-binding transcription factor activity"/>
    <property type="evidence" value="ECO:0007669"/>
    <property type="project" value="InterPro"/>
</dbReference>
<dbReference type="PANTHER" id="PTHR43547:SF2">
    <property type="entry name" value="HYBRID SIGNAL TRANSDUCTION HISTIDINE KINASE C"/>
    <property type="match status" value="1"/>
</dbReference>
<dbReference type="Pfam" id="PF12833">
    <property type="entry name" value="HTH_18"/>
    <property type="match status" value="1"/>
</dbReference>
<dbReference type="Pfam" id="PF00072">
    <property type="entry name" value="Response_reg"/>
    <property type="match status" value="1"/>
</dbReference>
<dbReference type="InterPro" id="IPR011990">
    <property type="entry name" value="TPR-like_helical_dom_sf"/>
</dbReference>
<dbReference type="Proteomes" id="UP000267268">
    <property type="component" value="Chromosome 2"/>
</dbReference>
<dbReference type="SUPFAM" id="SSF52172">
    <property type="entry name" value="CheY-like"/>
    <property type="match status" value="1"/>
</dbReference>
<evidence type="ECO:0000259" key="11">
    <source>
        <dbReference type="PROSITE" id="PS50110"/>
    </source>
</evidence>
<dbReference type="SMART" id="SM00448">
    <property type="entry name" value="REC"/>
    <property type="match status" value="1"/>
</dbReference>
<dbReference type="InterPro" id="IPR001789">
    <property type="entry name" value="Sig_transdc_resp-reg_receiver"/>
</dbReference>
<dbReference type="Gene3D" id="1.25.40.10">
    <property type="entry name" value="Tetratricopeptide repeat domain"/>
    <property type="match status" value="2"/>
</dbReference>
<evidence type="ECO:0000256" key="8">
    <source>
        <dbReference type="SAM" id="Coils"/>
    </source>
</evidence>
<dbReference type="CDD" id="cd00082">
    <property type="entry name" value="HisKA"/>
    <property type="match status" value="1"/>
</dbReference>
<dbReference type="InterPro" id="IPR018060">
    <property type="entry name" value="HTH_AraC"/>
</dbReference>
<dbReference type="KEGG" id="fll:EI427_23170"/>
<dbReference type="SUPFAM" id="SSF47384">
    <property type="entry name" value="Homodimeric domain of signal transducing histidine kinase"/>
    <property type="match status" value="1"/>
</dbReference>
<name>A0A3S9PA99_9BACT</name>
<dbReference type="GO" id="GO:0000155">
    <property type="term" value="F:phosphorelay sensor kinase activity"/>
    <property type="evidence" value="ECO:0007669"/>
    <property type="project" value="InterPro"/>
</dbReference>
<keyword evidence="13" id="KW-1185">Reference proteome</keyword>
<dbReference type="Gene3D" id="1.10.10.60">
    <property type="entry name" value="Homeodomain-like"/>
    <property type="match status" value="1"/>
</dbReference>
<dbReference type="InterPro" id="IPR003661">
    <property type="entry name" value="HisK_dim/P_dom"/>
</dbReference>